<gene>
    <name evidence="2" type="ORF">M378DRAFT_12694</name>
</gene>
<feature type="region of interest" description="Disordered" evidence="1">
    <location>
        <begin position="1"/>
        <end position="46"/>
    </location>
</feature>
<sequence>MATPKRCPPVRRLPTNNPKSTPKLLMKTVSKPDPEDSPLSEPELTLPPLPSISHLCTYLMELNVPATPPSPLYGRNAEAGGILREAESINIENLLQRGDVDTANLLDVELSGADDLILE</sequence>
<name>A0A0C2WM33_AMAMK</name>
<reference evidence="2 3" key="1">
    <citation type="submission" date="2014-04" db="EMBL/GenBank/DDBJ databases">
        <title>Evolutionary Origins and Diversification of the Mycorrhizal Mutualists.</title>
        <authorList>
            <consortium name="DOE Joint Genome Institute"/>
            <consortium name="Mycorrhizal Genomics Consortium"/>
            <person name="Kohler A."/>
            <person name="Kuo A."/>
            <person name="Nagy L.G."/>
            <person name="Floudas D."/>
            <person name="Copeland A."/>
            <person name="Barry K.W."/>
            <person name="Cichocki N."/>
            <person name="Veneault-Fourrey C."/>
            <person name="LaButti K."/>
            <person name="Lindquist E.A."/>
            <person name="Lipzen A."/>
            <person name="Lundell T."/>
            <person name="Morin E."/>
            <person name="Murat C."/>
            <person name="Riley R."/>
            <person name="Ohm R."/>
            <person name="Sun H."/>
            <person name="Tunlid A."/>
            <person name="Henrissat B."/>
            <person name="Grigoriev I.V."/>
            <person name="Hibbett D.S."/>
            <person name="Martin F."/>
        </authorList>
    </citation>
    <scope>NUCLEOTIDE SEQUENCE [LARGE SCALE GENOMIC DNA]</scope>
    <source>
        <strain evidence="2 3">Koide BX008</strain>
    </source>
</reference>
<dbReference type="Proteomes" id="UP000054549">
    <property type="component" value="Unassembled WGS sequence"/>
</dbReference>
<evidence type="ECO:0000313" key="3">
    <source>
        <dbReference type="Proteomes" id="UP000054549"/>
    </source>
</evidence>
<dbReference type="AlphaFoldDB" id="A0A0C2WM33"/>
<evidence type="ECO:0000313" key="2">
    <source>
        <dbReference type="EMBL" id="KIL62617.1"/>
    </source>
</evidence>
<proteinExistence type="predicted"/>
<dbReference type="InParanoid" id="A0A0C2WM33"/>
<accession>A0A0C2WM33</accession>
<evidence type="ECO:0000256" key="1">
    <source>
        <dbReference type="SAM" id="MobiDB-lite"/>
    </source>
</evidence>
<dbReference type="EMBL" id="KN818268">
    <property type="protein sequence ID" value="KIL62617.1"/>
    <property type="molecule type" value="Genomic_DNA"/>
</dbReference>
<keyword evidence="3" id="KW-1185">Reference proteome</keyword>
<protein>
    <submittedName>
        <fullName evidence="2">Uncharacterized protein</fullName>
    </submittedName>
</protein>
<dbReference type="HOGENOM" id="CLU_2060909_0_0_1"/>
<organism evidence="2 3">
    <name type="scientific">Amanita muscaria (strain Koide BX008)</name>
    <dbReference type="NCBI Taxonomy" id="946122"/>
    <lineage>
        <taxon>Eukaryota</taxon>
        <taxon>Fungi</taxon>
        <taxon>Dikarya</taxon>
        <taxon>Basidiomycota</taxon>
        <taxon>Agaricomycotina</taxon>
        <taxon>Agaricomycetes</taxon>
        <taxon>Agaricomycetidae</taxon>
        <taxon>Agaricales</taxon>
        <taxon>Pluteineae</taxon>
        <taxon>Amanitaceae</taxon>
        <taxon>Amanita</taxon>
    </lineage>
</organism>